<dbReference type="EMBL" id="QJNU01000940">
    <property type="protein sequence ID" value="RYO82460.1"/>
    <property type="molecule type" value="Genomic_DNA"/>
</dbReference>
<evidence type="ECO:0000256" key="2">
    <source>
        <dbReference type="SAM" id="MobiDB-lite"/>
    </source>
</evidence>
<feature type="compositionally biased region" description="Polar residues" evidence="2">
    <location>
        <begin position="137"/>
        <end position="155"/>
    </location>
</feature>
<feature type="region of interest" description="Disordered" evidence="2">
    <location>
        <begin position="134"/>
        <end position="155"/>
    </location>
</feature>
<gene>
    <name evidence="3" type="ORF">DL764_009602</name>
</gene>
<name>A0A4V1X8X8_9PEZI</name>
<evidence type="ECO:0000256" key="1">
    <source>
        <dbReference type="SAM" id="Coils"/>
    </source>
</evidence>
<proteinExistence type="predicted"/>
<keyword evidence="1" id="KW-0175">Coiled coil</keyword>
<evidence type="ECO:0000313" key="3">
    <source>
        <dbReference type="EMBL" id="RYO82460.1"/>
    </source>
</evidence>
<reference evidence="3 4" key="1">
    <citation type="submission" date="2018-06" db="EMBL/GenBank/DDBJ databases">
        <title>Complete Genomes of Monosporascus.</title>
        <authorList>
            <person name="Robinson A.J."/>
            <person name="Natvig D.O."/>
        </authorList>
    </citation>
    <scope>NUCLEOTIDE SEQUENCE [LARGE SCALE GENOMIC DNA]</scope>
    <source>
        <strain evidence="3 4">CBS 110550</strain>
    </source>
</reference>
<dbReference type="Proteomes" id="UP000293360">
    <property type="component" value="Unassembled WGS sequence"/>
</dbReference>
<dbReference type="OrthoDB" id="4774121at2759"/>
<sequence length="155" mass="17491">MNSLRKMNKTQERLQKEQRALEDEFLAHQEAVEKERRKQNEKSLKFIGRLRRLRLQQDLLKKRAVELLKKGLELDQLEERKKMEEERRQVEVKQAQLASEIDAIAEASTSFDWNAVRLDLSGGPLSPATLAALETVGQDSAGGTSQPGPSHSSGG</sequence>
<dbReference type="AlphaFoldDB" id="A0A4V1X8X8"/>
<organism evidence="3 4">
    <name type="scientific">Monosporascus ibericus</name>
    <dbReference type="NCBI Taxonomy" id="155417"/>
    <lineage>
        <taxon>Eukaryota</taxon>
        <taxon>Fungi</taxon>
        <taxon>Dikarya</taxon>
        <taxon>Ascomycota</taxon>
        <taxon>Pezizomycotina</taxon>
        <taxon>Sordariomycetes</taxon>
        <taxon>Xylariomycetidae</taxon>
        <taxon>Xylariales</taxon>
        <taxon>Xylariales incertae sedis</taxon>
        <taxon>Monosporascus</taxon>
    </lineage>
</organism>
<comment type="caution">
    <text evidence="3">The sequence shown here is derived from an EMBL/GenBank/DDBJ whole genome shotgun (WGS) entry which is preliminary data.</text>
</comment>
<accession>A0A4V1X8X8</accession>
<feature type="coiled-coil region" evidence="1">
    <location>
        <begin position="4"/>
        <end position="100"/>
    </location>
</feature>
<protein>
    <submittedName>
        <fullName evidence="3">Uncharacterized protein</fullName>
    </submittedName>
</protein>
<evidence type="ECO:0000313" key="4">
    <source>
        <dbReference type="Proteomes" id="UP000293360"/>
    </source>
</evidence>
<keyword evidence="4" id="KW-1185">Reference proteome</keyword>